<evidence type="ECO:0000259" key="1">
    <source>
        <dbReference type="Pfam" id="PF07693"/>
    </source>
</evidence>
<reference evidence="2 3" key="1">
    <citation type="submission" date="2019-09" db="EMBL/GenBank/DDBJ databases">
        <authorList>
            <person name="Chandra G."/>
            <person name="Truman W A."/>
        </authorList>
    </citation>
    <scope>NUCLEOTIDE SEQUENCE [LARGE SCALE GENOMIC DNA]</scope>
    <source>
        <strain evidence="2">PS896</strain>
    </source>
</reference>
<protein>
    <recommendedName>
        <fullName evidence="1">KAP NTPase domain-containing protein</fullName>
    </recommendedName>
</protein>
<evidence type="ECO:0000313" key="2">
    <source>
        <dbReference type="EMBL" id="VVO66182.1"/>
    </source>
</evidence>
<accession>A0A5E7HS85</accession>
<dbReference type="InterPro" id="IPR011646">
    <property type="entry name" value="KAP_P-loop"/>
</dbReference>
<name>A0A5E7HS85_PSEFL</name>
<proteinExistence type="predicted"/>
<dbReference type="RefSeq" id="WP_150647129.1">
    <property type="nucleotide sequence ID" value="NZ_CABVIN010000001.1"/>
</dbReference>
<dbReference type="Proteomes" id="UP000377224">
    <property type="component" value="Unassembled WGS sequence"/>
</dbReference>
<dbReference type="Gene3D" id="3.40.50.300">
    <property type="entry name" value="P-loop containing nucleotide triphosphate hydrolases"/>
    <property type="match status" value="1"/>
</dbReference>
<dbReference type="Pfam" id="PF07693">
    <property type="entry name" value="KAP_NTPase"/>
    <property type="match status" value="1"/>
</dbReference>
<dbReference type="SUPFAM" id="SSF52540">
    <property type="entry name" value="P-loop containing nucleoside triphosphate hydrolases"/>
    <property type="match status" value="1"/>
</dbReference>
<gene>
    <name evidence="2" type="ORF">PS896_01079</name>
</gene>
<dbReference type="InterPro" id="IPR027417">
    <property type="entry name" value="P-loop_NTPase"/>
</dbReference>
<evidence type="ECO:0000313" key="3">
    <source>
        <dbReference type="Proteomes" id="UP000377224"/>
    </source>
</evidence>
<sequence length="455" mass="51104">MAEDSGAWVDDYMSRKTSAEFLTRYLLANNHVRVLNVNSAWGAGKTFFLERWAKELSEEHVCVCFNAWESDYSSEPLIALMAALQQQLVDSTSLDSTESGKSVVKATSNLIKKSVPLIARGFLMKAVGVDFNDLIGEGGEEATGKMIEELVAEQSNSAQKVEDFKKALREGFIQAAENKNKKAPVFIFIDELDRCRPTYAIELLERIKHFFDLDDCKFVIASDSVQLAHSIKVVYGQDFSSEGYLKRFFDAEFSLDNRNIMQFVRSILPVIASYPVGVRVNGERVIYAGKYNTEKIVVADTMTIHDKSPEADENALLLVALCKVFGVQLREIINYVRQIKAASDFIDGEVHFFCLAILIFSRSRGSLFYREVLTQECGTVLRKICPAGSALKLHMGTELVVVNDVISYHILMMLGAEMKFNDTGPVWKEAVYQNYKVKPSLGRYKPVVDLAHQLS</sequence>
<feature type="domain" description="KAP NTPase" evidence="1">
    <location>
        <begin position="34"/>
        <end position="257"/>
    </location>
</feature>
<organism evidence="2 3">
    <name type="scientific">Pseudomonas fluorescens</name>
    <dbReference type="NCBI Taxonomy" id="294"/>
    <lineage>
        <taxon>Bacteria</taxon>
        <taxon>Pseudomonadati</taxon>
        <taxon>Pseudomonadota</taxon>
        <taxon>Gammaproteobacteria</taxon>
        <taxon>Pseudomonadales</taxon>
        <taxon>Pseudomonadaceae</taxon>
        <taxon>Pseudomonas</taxon>
    </lineage>
</organism>
<dbReference type="AlphaFoldDB" id="A0A5E7HS85"/>
<dbReference type="EMBL" id="CABVIN010000001">
    <property type="protein sequence ID" value="VVO66182.1"/>
    <property type="molecule type" value="Genomic_DNA"/>
</dbReference>